<evidence type="ECO:0000313" key="14">
    <source>
        <dbReference type="Proteomes" id="UP000521676"/>
    </source>
</evidence>
<evidence type="ECO:0000259" key="9">
    <source>
        <dbReference type="PROSITE" id="PS50110"/>
    </source>
</evidence>
<dbReference type="SUPFAM" id="SSF55874">
    <property type="entry name" value="ATPase domain of HSP90 chaperone/DNA topoisomerase II/histidine kinase"/>
    <property type="match status" value="1"/>
</dbReference>
<organism evidence="12 14">
    <name type="scientific">Candidatus Chlorohelix allophototropha</name>
    <dbReference type="NCBI Taxonomy" id="3003348"/>
    <lineage>
        <taxon>Bacteria</taxon>
        <taxon>Bacillati</taxon>
        <taxon>Chloroflexota</taxon>
        <taxon>Chloroflexia</taxon>
        <taxon>Candidatus Chloroheliales</taxon>
        <taxon>Candidatus Chloroheliaceae</taxon>
        <taxon>Candidatus Chlorohelix</taxon>
    </lineage>
</organism>
<dbReference type="PRINTS" id="PR00344">
    <property type="entry name" value="BCTRLSENSOR"/>
</dbReference>
<accession>A0A8T7M8Z9</accession>
<feature type="domain" description="Histidine kinase" evidence="8">
    <location>
        <begin position="322"/>
        <end position="536"/>
    </location>
</feature>
<dbReference type="NCBIfam" id="TIGR00229">
    <property type="entry name" value="sensory_box"/>
    <property type="match status" value="1"/>
</dbReference>
<evidence type="ECO:0000259" key="8">
    <source>
        <dbReference type="PROSITE" id="PS50109"/>
    </source>
</evidence>
<dbReference type="InterPro" id="IPR000700">
    <property type="entry name" value="PAS-assoc_C"/>
</dbReference>
<dbReference type="SUPFAM" id="SSF55785">
    <property type="entry name" value="PYP-like sensor domain (PAS domain)"/>
    <property type="match status" value="1"/>
</dbReference>
<dbReference type="SMART" id="SM00387">
    <property type="entry name" value="HATPase_c"/>
    <property type="match status" value="1"/>
</dbReference>
<dbReference type="InterPro" id="IPR011006">
    <property type="entry name" value="CheY-like_superfamily"/>
</dbReference>
<feature type="transmembrane region" description="Helical" evidence="7">
    <location>
        <begin position="90"/>
        <end position="108"/>
    </location>
</feature>
<dbReference type="PROSITE" id="PS50113">
    <property type="entry name" value="PAC"/>
    <property type="match status" value="1"/>
</dbReference>
<dbReference type="RefSeq" id="WP_341470441.1">
    <property type="nucleotide sequence ID" value="NZ_CP128400.1"/>
</dbReference>
<feature type="transmembrane region" description="Helical" evidence="7">
    <location>
        <begin position="147"/>
        <end position="172"/>
    </location>
</feature>
<keyword evidence="4" id="KW-0808">Transferase</keyword>
<evidence type="ECO:0000256" key="1">
    <source>
        <dbReference type="ARBA" id="ARBA00000085"/>
    </source>
</evidence>
<keyword evidence="4" id="KW-0418">Kinase</keyword>
<name>A0A8T7M8Z9_9CHLR</name>
<feature type="domain" description="Response regulatory" evidence="9">
    <location>
        <begin position="557"/>
        <end position="677"/>
    </location>
</feature>
<keyword evidence="7" id="KW-0812">Transmembrane</keyword>
<dbReference type="InterPro" id="IPR005467">
    <property type="entry name" value="His_kinase_dom"/>
</dbReference>
<dbReference type="Proteomes" id="UP000521676">
    <property type="component" value="Unassembled WGS sequence"/>
</dbReference>
<keyword evidence="5" id="KW-0902">Two-component regulatory system</keyword>
<keyword evidence="13" id="KW-0067">ATP-binding</keyword>
<dbReference type="Pfam" id="PF00072">
    <property type="entry name" value="Response_reg"/>
    <property type="match status" value="1"/>
</dbReference>
<dbReference type="PROSITE" id="PS50109">
    <property type="entry name" value="HIS_KIN"/>
    <property type="match status" value="1"/>
</dbReference>
<feature type="domain" description="PAS" evidence="10">
    <location>
        <begin position="184"/>
        <end position="236"/>
    </location>
</feature>
<dbReference type="CDD" id="cd00082">
    <property type="entry name" value="HisKA"/>
    <property type="match status" value="1"/>
</dbReference>
<dbReference type="Gene3D" id="3.40.50.2300">
    <property type="match status" value="1"/>
</dbReference>
<dbReference type="SUPFAM" id="SSF52172">
    <property type="entry name" value="CheY-like"/>
    <property type="match status" value="1"/>
</dbReference>
<gene>
    <name evidence="12" type="ORF">HXX08_22325</name>
    <name evidence="13" type="ORF">OZ401_004149</name>
</gene>
<dbReference type="InterPro" id="IPR001789">
    <property type="entry name" value="Sig_transdc_resp-reg_receiver"/>
</dbReference>
<dbReference type="SMART" id="SM00448">
    <property type="entry name" value="REC"/>
    <property type="match status" value="1"/>
</dbReference>
<dbReference type="Gene3D" id="3.30.565.10">
    <property type="entry name" value="Histidine kinase-like ATPase, C-terminal domain"/>
    <property type="match status" value="1"/>
</dbReference>
<evidence type="ECO:0000256" key="7">
    <source>
        <dbReference type="SAM" id="Phobius"/>
    </source>
</evidence>
<evidence type="ECO:0000256" key="4">
    <source>
        <dbReference type="ARBA" id="ARBA00022777"/>
    </source>
</evidence>
<keyword evidence="15" id="KW-1185">Reference proteome</keyword>
<dbReference type="InterPro" id="IPR013656">
    <property type="entry name" value="PAS_4"/>
</dbReference>
<dbReference type="GO" id="GO:0000155">
    <property type="term" value="F:phosphorelay sensor kinase activity"/>
    <property type="evidence" value="ECO:0007669"/>
    <property type="project" value="InterPro"/>
</dbReference>
<reference evidence="12 14" key="1">
    <citation type="submission" date="2020-06" db="EMBL/GenBank/DDBJ databases">
        <title>Anoxygenic phototrophic Chloroflexota member uses a Type I reaction center.</title>
        <authorList>
            <person name="Tsuji J.M."/>
            <person name="Shaw N.A."/>
            <person name="Nagashima S."/>
            <person name="Venkiteswaran J."/>
            <person name="Schiff S.L."/>
            <person name="Hanada S."/>
            <person name="Tank M."/>
            <person name="Neufeld J.D."/>
        </authorList>
    </citation>
    <scope>NUCLEOTIDE SEQUENCE [LARGE SCALE GENOMIC DNA]</scope>
    <source>
        <strain evidence="12">L227-S17</strain>
    </source>
</reference>
<dbReference type="EMBL" id="JACATZ010000003">
    <property type="protein sequence ID" value="NWJ48605.1"/>
    <property type="molecule type" value="Genomic_DNA"/>
</dbReference>
<comment type="catalytic activity">
    <reaction evidence="1">
        <text>ATP + protein L-histidine = ADP + protein N-phospho-L-histidine.</text>
        <dbReference type="EC" id="2.7.13.3"/>
    </reaction>
</comment>
<dbReference type="Pfam" id="PF00512">
    <property type="entry name" value="HisKA"/>
    <property type="match status" value="1"/>
</dbReference>
<dbReference type="CDD" id="cd00130">
    <property type="entry name" value="PAS"/>
    <property type="match status" value="1"/>
</dbReference>
<feature type="domain" description="PAC" evidence="11">
    <location>
        <begin position="256"/>
        <end position="309"/>
    </location>
</feature>
<dbReference type="Pfam" id="PF08448">
    <property type="entry name" value="PAS_4"/>
    <property type="match status" value="1"/>
</dbReference>
<evidence type="ECO:0000256" key="5">
    <source>
        <dbReference type="ARBA" id="ARBA00023012"/>
    </source>
</evidence>
<dbReference type="Pfam" id="PF02518">
    <property type="entry name" value="HATPase_c"/>
    <property type="match status" value="1"/>
</dbReference>
<dbReference type="InterPro" id="IPR000014">
    <property type="entry name" value="PAS"/>
</dbReference>
<dbReference type="EC" id="2.7.13.3" evidence="2"/>
<dbReference type="SMART" id="SM00388">
    <property type="entry name" value="HisKA"/>
    <property type="match status" value="1"/>
</dbReference>
<sequence length="692" mass="75203">MNARNQLLKKLCTIGLITVLAGMITITVTTFLFYQVWDAYVWGMLILSLLGVTFGSGLLLNNQPQLAERVMVYLLVGVVILAIMAFGNNLPLLTCTFLIPLIMGVVLLEKTESLILIASTTFIAVVLILYVSLVAPDTAIKSLSPSLVILSNSIITVLLIPTISSLILIPTLDRKRAQERLSAQKKQLEVVLRSITDAVIAIDATGKPLLFNPVAENMLGMTLSEAEGKTLEQLLPVNYGETTIGAYVARVLKSGRHMSFENKIFLSGQERMLSGSISPTRDSANQIIGAVVAFRDVTIRYLMDQELQKTGKLESLGVLAGGIAHDFNNILTVILGNIALASRLDGEESGEALEAAEKATNRATNLAQQLLTFARGGEPLRSNIQLEQMLREDGRFASHGSNVEVEFWFAPDLWGVVGDRGQLGQVIQNLVINAIQSQPSGGKVQIRGQNLILSEEMGLPLTAGKYVRISVQDWGSGIAPENLPKIFDPYFTTKQSGNGLGLAISYSIIRKHNGYIVVESERGKGATFHIYLPAVDNIVPDIVPNNEPIRSVRTGLRVLIMDDEAGIRRMVGRVLRHEGHTVAEASNGEEAIALYRQAQQAQQPFDVVLMDLTIPGGMGGKEAIQLLLEVDANARVIVSSGYSSDPVMAHYQEYGFKGMVAKPFNMKDLLRAIEAVMQVDSPSAQTELSASQ</sequence>
<feature type="transmembrane region" description="Helical" evidence="7">
    <location>
        <begin position="115"/>
        <end position="135"/>
    </location>
</feature>
<evidence type="ECO:0000313" key="13">
    <source>
        <dbReference type="EMBL" id="WJW68535.1"/>
    </source>
</evidence>
<dbReference type="Proteomes" id="UP001431572">
    <property type="component" value="Chromosome 2"/>
</dbReference>
<dbReference type="AlphaFoldDB" id="A0A8T7M8Z9"/>
<evidence type="ECO:0000256" key="2">
    <source>
        <dbReference type="ARBA" id="ARBA00012438"/>
    </source>
</evidence>
<dbReference type="PROSITE" id="PS50112">
    <property type="entry name" value="PAS"/>
    <property type="match status" value="1"/>
</dbReference>
<keyword evidence="13" id="KW-0547">Nucleotide-binding</keyword>
<reference evidence="13" key="2">
    <citation type="journal article" date="2024" name="Nature">
        <title>Anoxygenic phototroph of the Chloroflexota uses a type I reaction centre.</title>
        <authorList>
            <person name="Tsuji J.M."/>
            <person name="Shaw N.A."/>
            <person name="Nagashima S."/>
            <person name="Venkiteswaran J.J."/>
            <person name="Schiff S.L."/>
            <person name="Watanabe T."/>
            <person name="Fukui M."/>
            <person name="Hanada S."/>
            <person name="Tank M."/>
            <person name="Neufeld J.D."/>
        </authorList>
    </citation>
    <scope>NUCLEOTIDE SEQUENCE</scope>
    <source>
        <strain evidence="13">L227-S17</strain>
    </source>
</reference>
<dbReference type="InterPro" id="IPR003661">
    <property type="entry name" value="HisK_dim/P_dom"/>
</dbReference>
<protein>
    <recommendedName>
        <fullName evidence="2">histidine kinase</fullName>
        <ecNumber evidence="2">2.7.13.3</ecNumber>
    </recommendedName>
</protein>
<evidence type="ECO:0000259" key="10">
    <source>
        <dbReference type="PROSITE" id="PS50112"/>
    </source>
</evidence>
<feature type="transmembrane region" description="Helical" evidence="7">
    <location>
        <begin position="12"/>
        <end position="34"/>
    </location>
</feature>
<proteinExistence type="predicted"/>
<evidence type="ECO:0000256" key="6">
    <source>
        <dbReference type="PROSITE-ProRule" id="PRU00169"/>
    </source>
</evidence>
<feature type="modified residue" description="4-aspartylphosphate" evidence="6">
    <location>
        <position position="611"/>
    </location>
</feature>
<dbReference type="InterPro" id="IPR003594">
    <property type="entry name" value="HATPase_dom"/>
</dbReference>
<dbReference type="InterPro" id="IPR036097">
    <property type="entry name" value="HisK_dim/P_sf"/>
</dbReference>
<keyword evidence="7" id="KW-1133">Transmembrane helix</keyword>
<dbReference type="InterPro" id="IPR004358">
    <property type="entry name" value="Sig_transdc_His_kin-like_C"/>
</dbReference>
<evidence type="ECO:0000256" key="3">
    <source>
        <dbReference type="ARBA" id="ARBA00022553"/>
    </source>
</evidence>
<dbReference type="InterPro" id="IPR036890">
    <property type="entry name" value="HATPase_C_sf"/>
</dbReference>
<evidence type="ECO:0000313" key="15">
    <source>
        <dbReference type="Proteomes" id="UP001431572"/>
    </source>
</evidence>
<dbReference type="Gene3D" id="3.30.450.20">
    <property type="entry name" value="PAS domain"/>
    <property type="match status" value="1"/>
</dbReference>
<evidence type="ECO:0000259" key="11">
    <source>
        <dbReference type="PROSITE" id="PS50113"/>
    </source>
</evidence>
<evidence type="ECO:0000313" key="12">
    <source>
        <dbReference type="EMBL" id="NWJ48605.1"/>
    </source>
</evidence>
<feature type="transmembrane region" description="Helical" evidence="7">
    <location>
        <begin position="40"/>
        <end position="59"/>
    </location>
</feature>
<keyword evidence="3 6" id="KW-0597">Phosphoprotein</keyword>
<dbReference type="SMART" id="SM00091">
    <property type="entry name" value="PAS"/>
    <property type="match status" value="1"/>
</dbReference>
<dbReference type="GO" id="GO:0005524">
    <property type="term" value="F:ATP binding"/>
    <property type="evidence" value="ECO:0007669"/>
    <property type="project" value="UniProtKB-KW"/>
</dbReference>
<dbReference type="EMBL" id="CP128400">
    <property type="protein sequence ID" value="WJW68535.1"/>
    <property type="molecule type" value="Genomic_DNA"/>
</dbReference>
<dbReference type="PROSITE" id="PS50110">
    <property type="entry name" value="RESPONSE_REGULATORY"/>
    <property type="match status" value="1"/>
</dbReference>
<dbReference type="PANTHER" id="PTHR43065">
    <property type="entry name" value="SENSOR HISTIDINE KINASE"/>
    <property type="match status" value="1"/>
</dbReference>
<keyword evidence="7" id="KW-0472">Membrane</keyword>
<dbReference type="InterPro" id="IPR035965">
    <property type="entry name" value="PAS-like_dom_sf"/>
</dbReference>
<dbReference type="PANTHER" id="PTHR43065:SF42">
    <property type="entry name" value="TWO-COMPONENT SENSOR PPRA"/>
    <property type="match status" value="1"/>
</dbReference>
<dbReference type="SUPFAM" id="SSF47384">
    <property type="entry name" value="Homodimeric domain of signal transducing histidine kinase"/>
    <property type="match status" value="1"/>
</dbReference>
<dbReference type="Gene3D" id="1.10.287.130">
    <property type="match status" value="1"/>
</dbReference>